<dbReference type="EMBL" id="WJXA01000003">
    <property type="protein sequence ID" value="KAF7147135.1"/>
    <property type="molecule type" value="Genomic_DNA"/>
</dbReference>
<name>A0A834LSM8_RHOSS</name>
<comment type="caution">
    <text evidence="1">The sequence shown here is derived from an EMBL/GenBank/DDBJ whole genome shotgun (WGS) entry which is preliminary data.</text>
</comment>
<organism evidence="1 2">
    <name type="scientific">Rhododendron simsii</name>
    <name type="common">Sims's rhododendron</name>
    <dbReference type="NCBI Taxonomy" id="118357"/>
    <lineage>
        <taxon>Eukaryota</taxon>
        <taxon>Viridiplantae</taxon>
        <taxon>Streptophyta</taxon>
        <taxon>Embryophyta</taxon>
        <taxon>Tracheophyta</taxon>
        <taxon>Spermatophyta</taxon>
        <taxon>Magnoliopsida</taxon>
        <taxon>eudicotyledons</taxon>
        <taxon>Gunneridae</taxon>
        <taxon>Pentapetalae</taxon>
        <taxon>asterids</taxon>
        <taxon>Ericales</taxon>
        <taxon>Ericaceae</taxon>
        <taxon>Ericoideae</taxon>
        <taxon>Rhodoreae</taxon>
        <taxon>Rhododendron</taxon>
    </lineage>
</organism>
<gene>
    <name evidence="1" type="ORF">RHSIM_Rhsim03G0026500</name>
</gene>
<evidence type="ECO:0000313" key="2">
    <source>
        <dbReference type="Proteomes" id="UP000626092"/>
    </source>
</evidence>
<dbReference type="Proteomes" id="UP000626092">
    <property type="component" value="Unassembled WGS sequence"/>
</dbReference>
<keyword evidence="2" id="KW-1185">Reference proteome</keyword>
<proteinExistence type="predicted"/>
<reference evidence="1" key="1">
    <citation type="submission" date="2019-11" db="EMBL/GenBank/DDBJ databases">
        <authorList>
            <person name="Liu Y."/>
            <person name="Hou J."/>
            <person name="Li T.-Q."/>
            <person name="Guan C.-H."/>
            <person name="Wu X."/>
            <person name="Wu H.-Z."/>
            <person name="Ling F."/>
            <person name="Zhang R."/>
            <person name="Shi X.-G."/>
            <person name="Ren J.-P."/>
            <person name="Chen E.-F."/>
            <person name="Sun J.-M."/>
        </authorList>
    </citation>
    <scope>NUCLEOTIDE SEQUENCE</scope>
    <source>
        <strain evidence="1">Adult_tree_wgs_1</strain>
        <tissue evidence="1">Leaves</tissue>
    </source>
</reference>
<accession>A0A834LSM8</accession>
<dbReference type="OrthoDB" id="2192888at2759"/>
<dbReference type="AlphaFoldDB" id="A0A834LSM8"/>
<protein>
    <submittedName>
        <fullName evidence="1">Uncharacterized protein</fullName>
    </submittedName>
</protein>
<sequence>MRTELGGALADLLNENGKGSGDNEMGYVERTLGFRTWILDDRDLRLNSEGFNEYTRICTPIVGSRLKSLCHINLDGNRNCEFQMKLYMRVLIKIRGLLIMRRSRNPILFARTASGICGNSSSLGNSQNGAGEHRLVAVILEILMRWCGPAPVKMQRKRKCEEPSIPSEEDGTVESRFRERGMKLVKKAGICTADR</sequence>
<evidence type="ECO:0000313" key="1">
    <source>
        <dbReference type="EMBL" id="KAF7147135.1"/>
    </source>
</evidence>